<evidence type="ECO:0000313" key="2">
    <source>
        <dbReference type="Proteomes" id="UP001515943"/>
    </source>
</evidence>
<organism evidence="1 2">
    <name type="scientific">Lentzea indica</name>
    <dbReference type="NCBI Taxonomy" id="2604800"/>
    <lineage>
        <taxon>Bacteria</taxon>
        <taxon>Bacillati</taxon>
        <taxon>Actinomycetota</taxon>
        <taxon>Actinomycetes</taxon>
        <taxon>Pseudonocardiales</taxon>
        <taxon>Pseudonocardiaceae</taxon>
        <taxon>Lentzea</taxon>
    </lineage>
</organism>
<dbReference type="EMBL" id="VSRL01000251">
    <property type="protein sequence ID" value="NKE62456.1"/>
    <property type="molecule type" value="Genomic_DNA"/>
</dbReference>
<name>A0ABX1FV19_9PSEU</name>
<evidence type="ECO:0000313" key="1">
    <source>
        <dbReference type="EMBL" id="NKE62456.1"/>
    </source>
</evidence>
<proteinExistence type="predicted"/>
<reference evidence="1 2" key="1">
    <citation type="submission" date="2019-08" db="EMBL/GenBank/DDBJ databases">
        <title>Lentzea from Indian Himalayas.</title>
        <authorList>
            <person name="Mandal S."/>
            <person name="Mallick Gupta A."/>
            <person name="Maiti P.K."/>
            <person name="Sarkar J."/>
            <person name="Mandal S."/>
        </authorList>
    </citation>
    <scope>NUCLEOTIDE SEQUENCE [LARGE SCALE GENOMIC DNA]</scope>
    <source>
        <strain evidence="1 2">PSKA42</strain>
    </source>
</reference>
<comment type="caution">
    <text evidence="1">The sequence shown here is derived from an EMBL/GenBank/DDBJ whole genome shotgun (WGS) entry which is preliminary data.</text>
</comment>
<protein>
    <recommendedName>
        <fullName evidence="3">DUF4352 domain-containing protein</fullName>
    </recommendedName>
</protein>
<accession>A0ABX1FV19</accession>
<gene>
    <name evidence="1" type="ORF">FXN61_39275</name>
</gene>
<keyword evidence="2" id="KW-1185">Reference proteome</keyword>
<dbReference type="RefSeq" id="WP_167979087.1">
    <property type="nucleotide sequence ID" value="NZ_VSRL01000251.1"/>
</dbReference>
<sequence>MNRLAEPRSVTAGRLTLSVDRVEVTSHFTKVTMTVTNGYERTVNLPVFGYSQLTSGTVTAEGEPFRSKWNTDVPPDQSRTGTVVFGEPLEPSATSVTVTFTVVFGVGEPGGPNALAVKDVPLKPA</sequence>
<evidence type="ECO:0008006" key="3">
    <source>
        <dbReference type="Google" id="ProtNLM"/>
    </source>
</evidence>
<dbReference type="Proteomes" id="UP001515943">
    <property type="component" value="Unassembled WGS sequence"/>
</dbReference>